<feature type="compositionally biased region" description="Polar residues" evidence="1">
    <location>
        <begin position="687"/>
        <end position="702"/>
    </location>
</feature>
<feature type="region of interest" description="Disordered" evidence="1">
    <location>
        <begin position="586"/>
        <end position="660"/>
    </location>
</feature>
<dbReference type="Proteomes" id="UP000008743">
    <property type="component" value="Unassembled WGS sequence"/>
</dbReference>
<sequence length="709" mass="73424">MRSTCLLVLLFATFLPFVQGQAPCSITVSDVTALYNELGSPSTSTVVCIQPGTYTFPNQRTINRSVSFRGLGARPEEVVISIASGRLVLKNVILDGCTSTTQSQAAGLHLFGSNNVVMTDSVISNNQVWDYGAGMRIGSSSNVQLQNVTFLNNVASTSVSSNYGGAIGIVDASSTVTIISCTFTNNRAYSGGAIGTKAGISNSLSISKSTFTGNICAGSGWGHALSLGTLSTTQVVISDSTFNGNYAVSNVATSSIFVPDGSGAPLVLIYNVVATGQTSSNGFDNTDLGFGGIGKVSWTTDDAARLTVTQGSASWYTISPAAFCANSQAVPSWMINTVEECVLPSISAASLRSLSIASVSIVSASSVSQISVASVASVASASSAQYIASSSASAASATSVASAGSVASLKSVASVVSAASAESAQSVESESARSVESIVSIESGVSVESARSAASVASLSPTAKSSNNDSSSSIAPIIAGVVAAIVVLLILAVLALVYRRNKRRRAAKAANEDHAYGLQLNPLAKRPAAGQEYDTLKPQEYESLKPQEYDSLKPQAGAPTSQAYDTLAGPVDRPRTVHKATDGEYESLTHSDPTYADPRISRRPQASESITANPMYETPIPTTGDTYARLDKPVEYAETGKGSKSESTDYTSIASDWRGSKTPEAAYSIAGQADDVTYSIAHPGDVTYTTPDLQQPSQQQYADLSHETE</sequence>
<dbReference type="Gene3D" id="2.160.20.10">
    <property type="entry name" value="Single-stranded right-handed beta-helix, Pectin lyase-like"/>
    <property type="match status" value="1"/>
</dbReference>
<protein>
    <recommendedName>
        <fullName evidence="4">Right handed beta helix domain-containing protein</fullName>
    </recommendedName>
</protein>
<accession>A0A0D2WNS0</accession>
<dbReference type="InterPro" id="IPR011050">
    <property type="entry name" value="Pectin_lyase_fold/virulence"/>
</dbReference>
<dbReference type="InterPro" id="IPR012334">
    <property type="entry name" value="Pectin_lyas_fold"/>
</dbReference>
<evidence type="ECO:0000313" key="6">
    <source>
        <dbReference type="Proteomes" id="UP000008743"/>
    </source>
</evidence>
<keyword evidence="2" id="KW-0472">Membrane</keyword>
<dbReference type="InParanoid" id="A0A0D2WNS0"/>
<proteinExistence type="predicted"/>
<feature type="transmembrane region" description="Helical" evidence="2">
    <location>
        <begin position="474"/>
        <end position="498"/>
    </location>
</feature>
<evidence type="ECO:0000313" key="5">
    <source>
        <dbReference type="EMBL" id="KJE92088.1"/>
    </source>
</evidence>
<dbReference type="AlphaFoldDB" id="A0A0D2WNS0"/>
<dbReference type="RefSeq" id="XP_004363954.2">
    <property type="nucleotide sequence ID" value="XM_004363897.2"/>
</dbReference>
<reference evidence="6" key="1">
    <citation type="submission" date="2011-02" db="EMBL/GenBank/DDBJ databases">
        <title>The Genome Sequence of Capsaspora owczarzaki ATCC 30864.</title>
        <authorList>
            <person name="Russ C."/>
            <person name="Cuomo C."/>
            <person name="Burger G."/>
            <person name="Gray M.W."/>
            <person name="Holland P.W.H."/>
            <person name="King N."/>
            <person name="Lang F.B.F."/>
            <person name="Roger A.J."/>
            <person name="Ruiz-Trillo I."/>
            <person name="Young S.K."/>
            <person name="Zeng Q."/>
            <person name="Gargeya S."/>
            <person name="Alvarado L."/>
            <person name="Berlin A."/>
            <person name="Chapman S.B."/>
            <person name="Chen Z."/>
            <person name="Freedman E."/>
            <person name="Gellesch M."/>
            <person name="Goldberg J."/>
            <person name="Griggs A."/>
            <person name="Gujja S."/>
            <person name="Heilman E."/>
            <person name="Heiman D."/>
            <person name="Howarth C."/>
            <person name="Mehta T."/>
            <person name="Neiman D."/>
            <person name="Pearson M."/>
            <person name="Roberts A."/>
            <person name="Saif S."/>
            <person name="Shea T."/>
            <person name="Shenoy N."/>
            <person name="Sisk P."/>
            <person name="Stolte C."/>
            <person name="Sykes S."/>
            <person name="White J."/>
            <person name="Yandava C."/>
            <person name="Haas B."/>
            <person name="Nusbaum C."/>
            <person name="Birren B."/>
        </authorList>
    </citation>
    <scope>NUCLEOTIDE SEQUENCE</scope>
    <source>
        <strain evidence="6">ATCC 30864</strain>
    </source>
</reference>
<dbReference type="Pfam" id="PF13229">
    <property type="entry name" value="Beta_helix"/>
    <property type="match status" value="1"/>
</dbReference>
<keyword evidence="2" id="KW-0812">Transmembrane</keyword>
<feature type="domain" description="Right handed beta helix" evidence="4">
    <location>
        <begin position="88"/>
        <end position="255"/>
    </location>
</feature>
<keyword evidence="3" id="KW-0732">Signal</keyword>
<feature type="region of interest" description="Disordered" evidence="1">
    <location>
        <begin position="687"/>
        <end position="709"/>
    </location>
</feature>
<keyword evidence="2" id="KW-1133">Transmembrane helix</keyword>
<feature type="signal peptide" evidence="3">
    <location>
        <begin position="1"/>
        <end position="20"/>
    </location>
</feature>
<organism evidence="5 6">
    <name type="scientific">Capsaspora owczarzaki (strain ATCC 30864)</name>
    <dbReference type="NCBI Taxonomy" id="595528"/>
    <lineage>
        <taxon>Eukaryota</taxon>
        <taxon>Filasterea</taxon>
        <taxon>Capsaspora</taxon>
    </lineage>
</organism>
<feature type="chain" id="PRO_5002270064" description="Right handed beta helix domain-containing protein" evidence="3">
    <location>
        <begin position="21"/>
        <end position="709"/>
    </location>
</feature>
<evidence type="ECO:0000256" key="3">
    <source>
        <dbReference type="SAM" id="SignalP"/>
    </source>
</evidence>
<evidence type="ECO:0000256" key="1">
    <source>
        <dbReference type="SAM" id="MobiDB-lite"/>
    </source>
</evidence>
<dbReference type="SMART" id="SM00710">
    <property type="entry name" value="PbH1"/>
    <property type="match status" value="5"/>
</dbReference>
<dbReference type="SUPFAM" id="SSF51126">
    <property type="entry name" value="Pectin lyase-like"/>
    <property type="match status" value="1"/>
</dbReference>
<dbReference type="InterPro" id="IPR039448">
    <property type="entry name" value="Beta_helix"/>
</dbReference>
<name>A0A0D2WNS0_CAPO3</name>
<evidence type="ECO:0000259" key="4">
    <source>
        <dbReference type="Pfam" id="PF13229"/>
    </source>
</evidence>
<evidence type="ECO:0000256" key="2">
    <source>
        <dbReference type="SAM" id="Phobius"/>
    </source>
</evidence>
<dbReference type="InterPro" id="IPR006626">
    <property type="entry name" value="PbH1"/>
</dbReference>
<dbReference type="PhylomeDB" id="A0A0D2WNS0"/>
<feature type="region of interest" description="Disordered" evidence="1">
    <location>
        <begin position="554"/>
        <end position="574"/>
    </location>
</feature>
<gene>
    <name evidence="5" type="ORF">CAOG_003115</name>
</gene>
<keyword evidence="6" id="KW-1185">Reference proteome</keyword>
<dbReference type="EMBL" id="KE346363">
    <property type="protein sequence ID" value="KJE92088.1"/>
    <property type="molecule type" value="Genomic_DNA"/>
</dbReference>